<accession>A0A381WCC2</accession>
<proteinExistence type="inferred from homology"/>
<reference evidence="7" key="1">
    <citation type="submission" date="2018-05" db="EMBL/GenBank/DDBJ databases">
        <authorList>
            <person name="Lanie J.A."/>
            <person name="Ng W.-L."/>
            <person name="Kazmierczak K.M."/>
            <person name="Andrzejewski T.M."/>
            <person name="Davidsen T.M."/>
            <person name="Wayne K.J."/>
            <person name="Tettelin H."/>
            <person name="Glass J.I."/>
            <person name="Rusch D."/>
            <person name="Podicherti R."/>
            <person name="Tsui H.-C.T."/>
            <person name="Winkler M.E."/>
        </authorList>
    </citation>
    <scope>NUCLEOTIDE SEQUENCE</scope>
</reference>
<dbReference type="PANTHER" id="PTHR10851:SF0">
    <property type="entry name" value="PYRIDOXINE-5'-PHOSPHATE OXIDASE"/>
    <property type="match status" value="1"/>
</dbReference>
<dbReference type="GO" id="GO:0008615">
    <property type="term" value="P:pyridoxine biosynthetic process"/>
    <property type="evidence" value="ECO:0007669"/>
    <property type="project" value="InterPro"/>
</dbReference>
<evidence type="ECO:0000259" key="5">
    <source>
        <dbReference type="Pfam" id="PF01243"/>
    </source>
</evidence>
<dbReference type="Gene3D" id="2.30.110.10">
    <property type="entry name" value="Electron Transport, Fmn-binding Protein, Chain A"/>
    <property type="match status" value="1"/>
</dbReference>
<keyword evidence="3" id="KW-0288">FMN</keyword>
<dbReference type="NCBIfam" id="NF004231">
    <property type="entry name" value="PRK05679.1"/>
    <property type="match status" value="1"/>
</dbReference>
<evidence type="ECO:0000259" key="6">
    <source>
        <dbReference type="Pfam" id="PF10590"/>
    </source>
</evidence>
<dbReference type="InterPro" id="IPR019740">
    <property type="entry name" value="Pyridox_Oxase_CS"/>
</dbReference>
<dbReference type="EMBL" id="UINC01011235">
    <property type="protein sequence ID" value="SVA49678.1"/>
    <property type="molecule type" value="Genomic_DNA"/>
</dbReference>
<dbReference type="PROSITE" id="PS01064">
    <property type="entry name" value="PYRIDOX_OXIDASE"/>
    <property type="match status" value="1"/>
</dbReference>
<dbReference type="NCBIfam" id="TIGR00558">
    <property type="entry name" value="pdxH"/>
    <property type="match status" value="1"/>
</dbReference>
<organism evidence="7">
    <name type="scientific">marine metagenome</name>
    <dbReference type="NCBI Taxonomy" id="408172"/>
    <lineage>
        <taxon>unclassified sequences</taxon>
        <taxon>metagenomes</taxon>
        <taxon>ecological metagenomes</taxon>
    </lineage>
</organism>
<dbReference type="GO" id="GO:0004733">
    <property type="term" value="F:pyridoxamine phosphate oxidase activity"/>
    <property type="evidence" value="ECO:0007669"/>
    <property type="project" value="InterPro"/>
</dbReference>
<evidence type="ECO:0000256" key="1">
    <source>
        <dbReference type="ARBA" id="ARBA00001917"/>
    </source>
</evidence>
<dbReference type="GO" id="GO:0010181">
    <property type="term" value="F:FMN binding"/>
    <property type="evidence" value="ECO:0007669"/>
    <property type="project" value="InterPro"/>
</dbReference>
<evidence type="ECO:0000256" key="4">
    <source>
        <dbReference type="ARBA" id="ARBA00023002"/>
    </source>
</evidence>
<evidence type="ECO:0000256" key="3">
    <source>
        <dbReference type="ARBA" id="ARBA00022643"/>
    </source>
</evidence>
<dbReference type="PIRSF" id="PIRSF000190">
    <property type="entry name" value="Pyd_amn-ph_oxd"/>
    <property type="match status" value="1"/>
</dbReference>
<evidence type="ECO:0000256" key="2">
    <source>
        <dbReference type="ARBA" id="ARBA00022630"/>
    </source>
</evidence>
<dbReference type="HAMAP" id="MF_01629">
    <property type="entry name" value="PdxH"/>
    <property type="match status" value="1"/>
</dbReference>
<dbReference type="InterPro" id="IPR000659">
    <property type="entry name" value="Pyridox_Oxase"/>
</dbReference>
<dbReference type="AlphaFoldDB" id="A0A381WCC2"/>
<feature type="domain" description="Pyridoxamine 5'-phosphate oxidase N-terminal" evidence="5">
    <location>
        <begin position="22"/>
        <end position="130"/>
    </location>
</feature>
<feature type="domain" description="Pyridoxine 5'-phosphate oxidase dimerisation C-terminal" evidence="6">
    <location>
        <begin position="155"/>
        <end position="196"/>
    </location>
</feature>
<protein>
    <recommendedName>
        <fullName evidence="8">Pyridoxamine 5'-phosphate oxidase putative domain-containing protein</fullName>
    </recommendedName>
</protein>
<keyword evidence="4" id="KW-0560">Oxidoreductase</keyword>
<dbReference type="InterPro" id="IPR019576">
    <property type="entry name" value="Pyridoxamine_oxidase_dimer_C"/>
</dbReference>
<comment type="cofactor">
    <cofactor evidence="1">
        <name>FMN</name>
        <dbReference type="ChEBI" id="CHEBI:58210"/>
    </cofactor>
</comment>
<dbReference type="Pfam" id="PF10590">
    <property type="entry name" value="PNP_phzG_C"/>
    <property type="match status" value="1"/>
</dbReference>
<dbReference type="InterPro" id="IPR012349">
    <property type="entry name" value="Split_barrel_FMN-bd"/>
</dbReference>
<dbReference type="InterPro" id="IPR011576">
    <property type="entry name" value="Pyridox_Oxase_N"/>
</dbReference>
<dbReference type="PANTHER" id="PTHR10851">
    <property type="entry name" value="PYRIDOXINE-5-PHOSPHATE OXIDASE"/>
    <property type="match status" value="1"/>
</dbReference>
<gene>
    <name evidence="7" type="ORF">METZ01_LOCUS102532</name>
</gene>
<name>A0A381WCC2_9ZZZZ</name>
<keyword evidence="2" id="KW-0285">Flavoprotein</keyword>
<evidence type="ECO:0008006" key="8">
    <source>
        <dbReference type="Google" id="ProtNLM"/>
    </source>
</evidence>
<evidence type="ECO:0000313" key="7">
    <source>
        <dbReference type="EMBL" id="SVA49678.1"/>
    </source>
</evidence>
<dbReference type="SUPFAM" id="SSF50475">
    <property type="entry name" value="FMN-binding split barrel"/>
    <property type="match status" value="1"/>
</dbReference>
<sequence>MDFTQQDDPIALFGEWFLTAKQAGITLHESMSLSTSTSVGMPSSRMVLLKDFDSSGFVFFTNYSSRKAREIEENPKASLLLHWPTLERQIRIEGDVTRTTPEESESYFRTRDRGSQIGAWASKQSETISEVSLEEERHEIESRFKDQDVPLPKFWGGYRVSPHRIEFWQGRPDRLHERLLFELTSKDSWTTRLLYP</sequence>
<dbReference type="Pfam" id="PF01243">
    <property type="entry name" value="PNPOx_N"/>
    <property type="match status" value="1"/>
</dbReference>